<dbReference type="InterPro" id="IPR000014">
    <property type="entry name" value="PAS"/>
</dbReference>
<evidence type="ECO:0000256" key="3">
    <source>
        <dbReference type="ARBA" id="ARBA00012438"/>
    </source>
</evidence>
<evidence type="ECO:0000256" key="12">
    <source>
        <dbReference type="SAM" id="Phobius"/>
    </source>
</evidence>
<feature type="transmembrane region" description="Helical" evidence="12">
    <location>
        <begin position="16"/>
        <end position="37"/>
    </location>
</feature>
<reference evidence="18" key="1">
    <citation type="submission" date="2023-07" db="EMBL/GenBank/DDBJ databases">
        <title>Draft genome sequence of Agarivorans aestuarii strain ZMCS4, a CAZymes producing bacteria isolated from the marine brown algae Clodostephus spongiosus.</title>
        <authorList>
            <person name="Lorente B."/>
            <person name="Cabral C."/>
            <person name="Frias J."/>
            <person name="Faria J."/>
            <person name="Toubarro D."/>
        </authorList>
    </citation>
    <scope>NUCLEOTIDE SEQUENCE [LARGE SCALE GENOMIC DNA]</scope>
    <source>
        <strain evidence="18">ZMCS4</strain>
    </source>
</reference>
<comment type="catalytic activity">
    <reaction evidence="1">
        <text>ATP + protein L-histidine = ADP + protein N-phospho-L-histidine.</text>
        <dbReference type="EC" id="2.7.13.3"/>
    </reaction>
</comment>
<dbReference type="CDD" id="cd00082">
    <property type="entry name" value="HisKA"/>
    <property type="match status" value="1"/>
</dbReference>
<gene>
    <name evidence="17" type="ORF">SNR37_000031</name>
</gene>
<dbReference type="InterPro" id="IPR036097">
    <property type="entry name" value="HisK_dim/P_sf"/>
</dbReference>
<keyword evidence="12" id="KW-1133">Transmembrane helix</keyword>
<evidence type="ECO:0000256" key="7">
    <source>
        <dbReference type="ARBA" id="ARBA00022777"/>
    </source>
</evidence>
<dbReference type="InterPro" id="IPR003660">
    <property type="entry name" value="HAMP_dom"/>
</dbReference>
<keyword evidence="8 17" id="KW-0067">ATP-binding</keyword>
<feature type="domain" description="HAMP" evidence="16">
    <location>
        <begin position="315"/>
        <end position="367"/>
    </location>
</feature>
<dbReference type="Proteomes" id="UP001310248">
    <property type="component" value="Unassembled WGS sequence"/>
</dbReference>
<evidence type="ECO:0000313" key="17">
    <source>
        <dbReference type="EMBL" id="MEE1672264.1"/>
    </source>
</evidence>
<evidence type="ECO:0000259" key="13">
    <source>
        <dbReference type="PROSITE" id="PS50109"/>
    </source>
</evidence>
<feature type="domain" description="PAC" evidence="15">
    <location>
        <begin position="437"/>
        <end position="489"/>
    </location>
</feature>
<keyword evidence="12" id="KW-0812">Transmembrane</keyword>
<evidence type="ECO:0000256" key="10">
    <source>
        <dbReference type="SAM" id="Coils"/>
    </source>
</evidence>
<dbReference type="Pfam" id="PF13426">
    <property type="entry name" value="PAS_9"/>
    <property type="match status" value="1"/>
</dbReference>
<evidence type="ECO:0000256" key="2">
    <source>
        <dbReference type="ARBA" id="ARBA00004370"/>
    </source>
</evidence>
<dbReference type="SMART" id="SM00388">
    <property type="entry name" value="HisKA"/>
    <property type="match status" value="1"/>
</dbReference>
<feature type="coiled-coil region" evidence="10">
    <location>
        <begin position="473"/>
        <end position="500"/>
    </location>
</feature>
<keyword evidence="18" id="KW-1185">Reference proteome</keyword>
<keyword evidence="4" id="KW-0597">Phosphoprotein</keyword>
<dbReference type="SMART" id="SM00387">
    <property type="entry name" value="HATPase_c"/>
    <property type="match status" value="1"/>
</dbReference>
<dbReference type="PROSITE" id="PS50113">
    <property type="entry name" value="PAC"/>
    <property type="match status" value="1"/>
</dbReference>
<comment type="subcellular location">
    <subcellularLocation>
        <location evidence="2">Membrane</location>
    </subcellularLocation>
</comment>
<dbReference type="Gene3D" id="3.30.450.20">
    <property type="entry name" value="PAS domain"/>
    <property type="match status" value="1"/>
</dbReference>
<dbReference type="InterPro" id="IPR004358">
    <property type="entry name" value="Sig_transdc_His_kin-like_C"/>
</dbReference>
<feature type="transmembrane region" description="Helical" evidence="12">
    <location>
        <begin position="291"/>
        <end position="310"/>
    </location>
</feature>
<dbReference type="PANTHER" id="PTHR43065">
    <property type="entry name" value="SENSOR HISTIDINE KINASE"/>
    <property type="match status" value="1"/>
</dbReference>
<protein>
    <recommendedName>
        <fullName evidence="3">histidine kinase</fullName>
        <ecNumber evidence="3">2.7.13.3</ecNumber>
    </recommendedName>
</protein>
<name>A0ABU7FZA9_9ALTE</name>
<dbReference type="NCBIfam" id="TIGR00229">
    <property type="entry name" value="sensory_box"/>
    <property type="match status" value="1"/>
</dbReference>
<dbReference type="PROSITE" id="PS50109">
    <property type="entry name" value="HIS_KIN"/>
    <property type="match status" value="1"/>
</dbReference>
<keyword evidence="7" id="KW-0418">Kinase</keyword>
<evidence type="ECO:0000256" key="1">
    <source>
        <dbReference type="ARBA" id="ARBA00000085"/>
    </source>
</evidence>
<evidence type="ECO:0000256" key="5">
    <source>
        <dbReference type="ARBA" id="ARBA00022679"/>
    </source>
</evidence>
<dbReference type="Pfam" id="PF02518">
    <property type="entry name" value="HATPase_c"/>
    <property type="match status" value="1"/>
</dbReference>
<dbReference type="RefSeq" id="WP_329773562.1">
    <property type="nucleotide sequence ID" value="NZ_JAYDYW010000001.1"/>
</dbReference>
<evidence type="ECO:0000256" key="4">
    <source>
        <dbReference type="ARBA" id="ARBA00022553"/>
    </source>
</evidence>
<feature type="domain" description="Histidine kinase" evidence="13">
    <location>
        <begin position="516"/>
        <end position="735"/>
    </location>
</feature>
<keyword evidence="10" id="KW-0175">Coiled coil</keyword>
<dbReference type="InterPro" id="IPR036890">
    <property type="entry name" value="HATPase_C_sf"/>
</dbReference>
<dbReference type="EMBL" id="JAYDYW010000001">
    <property type="protein sequence ID" value="MEE1672264.1"/>
    <property type="molecule type" value="Genomic_DNA"/>
</dbReference>
<dbReference type="SUPFAM" id="SSF158472">
    <property type="entry name" value="HAMP domain-like"/>
    <property type="match status" value="1"/>
</dbReference>
<evidence type="ECO:0000313" key="18">
    <source>
        <dbReference type="Proteomes" id="UP001310248"/>
    </source>
</evidence>
<evidence type="ECO:0000259" key="15">
    <source>
        <dbReference type="PROSITE" id="PS50113"/>
    </source>
</evidence>
<dbReference type="SUPFAM" id="SSF55874">
    <property type="entry name" value="ATPase domain of HSP90 chaperone/DNA topoisomerase II/histidine kinase"/>
    <property type="match status" value="1"/>
</dbReference>
<dbReference type="SMART" id="SM00091">
    <property type="entry name" value="PAS"/>
    <property type="match status" value="1"/>
</dbReference>
<keyword evidence="9" id="KW-0902">Two-component regulatory system</keyword>
<dbReference type="Pfam" id="PF00672">
    <property type="entry name" value="HAMP"/>
    <property type="match status" value="1"/>
</dbReference>
<dbReference type="SUPFAM" id="SSF47384">
    <property type="entry name" value="Homodimeric domain of signal transducing histidine kinase"/>
    <property type="match status" value="1"/>
</dbReference>
<accession>A0ABU7FZA9</accession>
<dbReference type="PROSITE" id="PS50885">
    <property type="entry name" value="HAMP"/>
    <property type="match status" value="1"/>
</dbReference>
<keyword evidence="12" id="KW-0472">Membrane</keyword>
<evidence type="ECO:0000259" key="14">
    <source>
        <dbReference type="PROSITE" id="PS50112"/>
    </source>
</evidence>
<dbReference type="PRINTS" id="PR00344">
    <property type="entry name" value="BCTRLSENSOR"/>
</dbReference>
<evidence type="ECO:0000256" key="11">
    <source>
        <dbReference type="SAM" id="MobiDB-lite"/>
    </source>
</evidence>
<dbReference type="EC" id="2.7.13.3" evidence="3"/>
<dbReference type="SUPFAM" id="SSF55785">
    <property type="entry name" value="PYP-like sensor domain (PAS domain)"/>
    <property type="match status" value="1"/>
</dbReference>
<dbReference type="CDD" id="cd00130">
    <property type="entry name" value="PAS"/>
    <property type="match status" value="1"/>
</dbReference>
<dbReference type="Gene3D" id="1.10.287.130">
    <property type="match status" value="1"/>
</dbReference>
<evidence type="ECO:0000259" key="16">
    <source>
        <dbReference type="PROSITE" id="PS50885"/>
    </source>
</evidence>
<dbReference type="Gene3D" id="3.30.565.10">
    <property type="entry name" value="Histidine kinase-like ATPase, C-terminal domain"/>
    <property type="match status" value="1"/>
</dbReference>
<dbReference type="PANTHER" id="PTHR43065:SF10">
    <property type="entry name" value="PEROXIDE STRESS-ACTIVATED HISTIDINE KINASE MAK3"/>
    <property type="match status" value="1"/>
</dbReference>
<dbReference type="InterPro" id="IPR003594">
    <property type="entry name" value="HATPase_dom"/>
</dbReference>
<dbReference type="InterPro" id="IPR003661">
    <property type="entry name" value="HisK_dim/P_dom"/>
</dbReference>
<keyword evidence="5" id="KW-0808">Transferase</keyword>
<reference evidence="17 18" key="2">
    <citation type="submission" date="2023-12" db="EMBL/GenBank/DDBJ databases">
        <authorList>
            <consortium name="Cladostephus spongiosus"/>
            <person name="Lorente B."/>
            <person name="Cabral C."/>
            <person name="Frias J."/>
            <person name="Faria J."/>
            <person name="Toubarro D."/>
        </authorList>
    </citation>
    <scope>NUCLEOTIDE SEQUENCE [LARGE SCALE GENOMIC DNA]</scope>
    <source>
        <strain evidence="17 18">ZMCS4</strain>
    </source>
</reference>
<proteinExistence type="predicted"/>
<dbReference type="InterPro" id="IPR005467">
    <property type="entry name" value="His_kinase_dom"/>
</dbReference>
<comment type="caution">
    <text evidence="17">The sequence shown here is derived from an EMBL/GenBank/DDBJ whole genome shotgun (WGS) entry which is preliminary data.</text>
</comment>
<dbReference type="SMART" id="SM00304">
    <property type="entry name" value="HAMP"/>
    <property type="match status" value="1"/>
</dbReference>
<evidence type="ECO:0000256" key="8">
    <source>
        <dbReference type="ARBA" id="ARBA00022840"/>
    </source>
</evidence>
<dbReference type="InterPro" id="IPR000700">
    <property type="entry name" value="PAS-assoc_C"/>
</dbReference>
<sequence length="741" mass="82737">MKFEDWSLSKKLSLNFLLYFISFCLFMGASLSGFNFIKNQFDEVAKDSVPDIVAILELKSVSKRLFAEIQGFIATGDMDEAEEFRESVELFDVWLERWDIHAQDSAERGLKRKMLEHKQTFENYANNIFKLAAEQQQLIERFEQLHDNQAEGLWGPSVDNQLNYFFRLTYLTILSSSEEEDHDDDESTPQSDHEEDIDEQGNDGEERLEEASEALIAIAAELENATDAERVREIVDVASLLIQINEEISEYLELVEDYEEDILDTLDLAVELQNSEVEKAFLSVNKSVKTFVIFISFMGFIGLALSFYVYKQIRQSVSNRLAGLVYSTQKIADGDLTHETKIYGSDEFGQLSNNFNQMTSVLRQTTVSKDYVDNLLASMTESLIVASSAGVIEVVNDEALAASNYQREELIGQHLSLLLPNIDELFERTANSSNKKYRTECSYVAKSGALLPVMLSSSQLLNANGEASGIICVASDIQQLKHAQTELEQSNAELKTTQSQLIQTSKLASIGELSAGVAHELNQPLMIIRNGGQLLERRINKGTLDDEKLHKFVGSVLSNSKRMMKIIDHLRTFSRHSSTEFIEVDVNSVVNNSILMVGEQLKLRGISITVQLSDTALWVKGDANQLEQVLLNLISNARDAMNTSSSDNKLLTLVTRLTEDEQGVEIEVSDNGDGIPVDVQSRMFDPFYTTKEEGKGTGLGLSISYGIVSDHKGSIKVLSDSDSGTSMYVCLPLVKTSSLQG</sequence>
<dbReference type="Pfam" id="PF00512">
    <property type="entry name" value="HisKA"/>
    <property type="match status" value="1"/>
</dbReference>
<dbReference type="GO" id="GO:0005524">
    <property type="term" value="F:ATP binding"/>
    <property type="evidence" value="ECO:0007669"/>
    <property type="project" value="UniProtKB-KW"/>
</dbReference>
<organism evidence="17 18">
    <name type="scientific">Agarivorans aestuarii</name>
    <dbReference type="NCBI Taxonomy" id="1563703"/>
    <lineage>
        <taxon>Bacteria</taxon>
        <taxon>Pseudomonadati</taxon>
        <taxon>Pseudomonadota</taxon>
        <taxon>Gammaproteobacteria</taxon>
        <taxon>Alteromonadales</taxon>
        <taxon>Alteromonadaceae</taxon>
        <taxon>Agarivorans</taxon>
    </lineage>
</organism>
<dbReference type="InterPro" id="IPR035965">
    <property type="entry name" value="PAS-like_dom_sf"/>
</dbReference>
<feature type="region of interest" description="Disordered" evidence="11">
    <location>
        <begin position="177"/>
        <end position="206"/>
    </location>
</feature>
<feature type="domain" description="PAS" evidence="14">
    <location>
        <begin position="368"/>
        <end position="421"/>
    </location>
</feature>
<dbReference type="Gene3D" id="6.10.340.10">
    <property type="match status" value="1"/>
</dbReference>
<evidence type="ECO:0000256" key="6">
    <source>
        <dbReference type="ARBA" id="ARBA00022741"/>
    </source>
</evidence>
<keyword evidence="6" id="KW-0547">Nucleotide-binding</keyword>
<dbReference type="CDD" id="cd06225">
    <property type="entry name" value="HAMP"/>
    <property type="match status" value="1"/>
</dbReference>
<evidence type="ECO:0000256" key="9">
    <source>
        <dbReference type="ARBA" id="ARBA00023012"/>
    </source>
</evidence>
<dbReference type="PROSITE" id="PS50112">
    <property type="entry name" value="PAS"/>
    <property type="match status" value="1"/>
</dbReference>